<evidence type="ECO:0000313" key="3">
    <source>
        <dbReference type="Proteomes" id="UP000754644"/>
    </source>
</evidence>
<sequence>GVAYGDQWTNIIHPFVVIPLLIMTGLPANKVLSYSFIMFLVATLPLVGGLIAASYF</sequence>
<evidence type="ECO:0000256" key="1">
    <source>
        <dbReference type="SAM" id="Phobius"/>
    </source>
</evidence>
<reference evidence="2" key="1">
    <citation type="submission" date="2020-05" db="EMBL/GenBank/DDBJ databases">
        <title>Sulfur intermediates as new biogeochemical hubs in an aquatic model microbial ecosystem.</title>
        <authorList>
            <person name="Vigneron A."/>
        </authorList>
    </citation>
    <scope>NUCLEOTIDE SEQUENCE</scope>
    <source>
        <strain evidence="2">Bin.250</strain>
    </source>
</reference>
<organism evidence="2 3">
    <name type="scientific">SAR86 cluster bacterium</name>
    <dbReference type="NCBI Taxonomy" id="2030880"/>
    <lineage>
        <taxon>Bacteria</taxon>
        <taxon>Pseudomonadati</taxon>
        <taxon>Pseudomonadota</taxon>
        <taxon>Gammaproteobacteria</taxon>
        <taxon>SAR86 cluster</taxon>
    </lineage>
</organism>
<gene>
    <name evidence="2" type="ORF">HQ497_03725</name>
</gene>
<feature type="non-terminal residue" evidence="2">
    <location>
        <position position="1"/>
    </location>
</feature>
<dbReference type="Pfam" id="PF02667">
    <property type="entry name" value="SCFA_trans"/>
    <property type="match status" value="1"/>
</dbReference>
<feature type="transmembrane region" description="Helical" evidence="1">
    <location>
        <begin position="36"/>
        <end position="55"/>
    </location>
</feature>
<feature type="transmembrane region" description="Helical" evidence="1">
    <location>
        <begin position="12"/>
        <end position="29"/>
    </location>
</feature>
<keyword evidence="1" id="KW-1133">Transmembrane helix</keyword>
<dbReference type="InterPro" id="IPR006160">
    <property type="entry name" value="SCFA_transpt_AtoE"/>
</dbReference>
<dbReference type="EMBL" id="JABMOJ010000134">
    <property type="protein sequence ID" value="NQV64455.1"/>
    <property type="molecule type" value="Genomic_DNA"/>
</dbReference>
<dbReference type="Proteomes" id="UP000754644">
    <property type="component" value="Unassembled WGS sequence"/>
</dbReference>
<keyword evidence="1" id="KW-0812">Transmembrane</keyword>
<name>A0A973A7T2_9GAMM</name>
<comment type="caution">
    <text evidence="2">The sequence shown here is derived from an EMBL/GenBank/DDBJ whole genome shotgun (WGS) entry which is preliminary data.</text>
</comment>
<keyword evidence="1" id="KW-0472">Membrane</keyword>
<evidence type="ECO:0000313" key="2">
    <source>
        <dbReference type="EMBL" id="NQV64455.1"/>
    </source>
</evidence>
<accession>A0A973A7T2</accession>
<protein>
    <submittedName>
        <fullName evidence="2">TIGR00366 family protein</fullName>
    </submittedName>
</protein>
<dbReference type="AlphaFoldDB" id="A0A973A7T2"/>
<proteinExistence type="predicted"/>